<name>A0AAV7IKH3_COTGL</name>
<evidence type="ECO:0000313" key="1">
    <source>
        <dbReference type="EMBL" id="KAH0552650.1"/>
    </source>
</evidence>
<comment type="caution">
    <text evidence="1">The sequence shown here is derived from an EMBL/GenBank/DDBJ whole genome shotgun (WGS) entry which is preliminary data.</text>
</comment>
<dbReference type="EMBL" id="JAHXZJ010001492">
    <property type="protein sequence ID" value="KAH0552650.1"/>
    <property type="molecule type" value="Genomic_DNA"/>
</dbReference>
<gene>
    <name evidence="1" type="ORF">KQX54_013776</name>
</gene>
<protein>
    <submittedName>
        <fullName evidence="1">Uncharacterized protein</fullName>
    </submittedName>
</protein>
<organism evidence="1 2">
    <name type="scientific">Cotesia glomerata</name>
    <name type="common">Lepidopteran parasitic wasp</name>
    <name type="synonym">Apanteles glomeratus</name>
    <dbReference type="NCBI Taxonomy" id="32391"/>
    <lineage>
        <taxon>Eukaryota</taxon>
        <taxon>Metazoa</taxon>
        <taxon>Ecdysozoa</taxon>
        <taxon>Arthropoda</taxon>
        <taxon>Hexapoda</taxon>
        <taxon>Insecta</taxon>
        <taxon>Pterygota</taxon>
        <taxon>Neoptera</taxon>
        <taxon>Endopterygota</taxon>
        <taxon>Hymenoptera</taxon>
        <taxon>Apocrita</taxon>
        <taxon>Ichneumonoidea</taxon>
        <taxon>Braconidae</taxon>
        <taxon>Microgastrinae</taxon>
        <taxon>Cotesia</taxon>
    </lineage>
</organism>
<reference evidence="1 2" key="1">
    <citation type="journal article" date="2021" name="J. Hered.">
        <title>A chromosome-level genome assembly of the parasitoid wasp, Cotesia glomerata (Hymenoptera: Braconidae).</title>
        <authorList>
            <person name="Pinto B.J."/>
            <person name="Weis J.J."/>
            <person name="Gamble T."/>
            <person name="Ode P.J."/>
            <person name="Paul R."/>
            <person name="Zaspel J.M."/>
        </authorList>
    </citation>
    <scope>NUCLEOTIDE SEQUENCE [LARGE SCALE GENOMIC DNA]</scope>
    <source>
        <strain evidence="1">CgM1</strain>
    </source>
</reference>
<evidence type="ECO:0000313" key="2">
    <source>
        <dbReference type="Proteomes" id="UP000826195"/>
    </source>
</evidence>
<keyword evidence="2" id="KW-1185">Reference proteome</keyword>
<proteinExistence type="predicted"/>
<sequence>MLFTDTRVDPHLKTREFVKIYPIQKTPTDGDPIKLPENLETLPRAEHFPTQRHRWNTNESVFRCCRGCSTCTYRSTLWPPGKYTALIHLAILQPYSVREYPMRMLVIVGMYDVVQMYALGAGNSDPVSINSRTRRERLNQWRRFASSFPVPLVRADNDLDTSPLDPDPNPGPVAISAGPFLLIV</sequence>
<dbReference type="Proteomes" id="UP000826195">
    <property type="component" value="Unassembled WGS sequence"/>
</dbReference>
<accession>A0AAV7IKH3</accession>
<dbReference type="AlphaFoldDB" id="A0AAV7IKH3"/>